<dbReference type="EMBL" id="VLJN01000004">
    <property type="protein sequence ID" value="TWG88446.1"/>
    <property type="molecule type" value="Genomic_DNA"/>
</dbReference>
<dbReference type="GO" id="GO:0006935">
    <property type="term" value="P:chemotaxis"/>
    <property type="evidence" value="ECO:0007669"/>
    <property type="project" value="TreeGrafter"/>
</dbReference>
<organism evidence="7 8">
    <name type="scientific">Cupriavidus gilardii J11</name>
    <dbReference type="NCBI Taxonomy" id="936133"/>
    <lineage>
        <taxon>Bacteria</taxon>
        <taxon>Pseudomonadati</taxon>
        <taxon>Pseudomonadota</taxon>
        <taxon>Betaproteobacteria</taxon>
        <taxon>Burkholderiales</taxon>
        <taxon>Burkholderiaceae</taxon>
        <taxon>Cupriavidus</taxon>
    </lineage>
</organism>
<feature type="transmembrane region" description="Helical" evidence="5">
    <location>
        <begin position="61"/>
        <end position="80"/>
    </location>
</feature>
<keyword evidence="8" id="KW-1185">Reference proteome</keyword>
<dbReference type="AlphaFoldDB" id="A0A562BT72"/>
<keyword evidence="1" id="KW-0488">Methylation</keyword>
<dbReference type="CDD" id="cd11386">
    <property type="entry name" value="MCP_signal"/>
    <property type="match status" value="1"/>
</dbReference>
<feature type="domain" description="Methyl-accepting transducer" evidence="6">
    <location>
        <begin position="246"/>
        <end position="468"/>
    </location>
</feature>
<comment type="similarity">
    <text evidence="2">Belongs to the methyl-accepting chemotaxis (MCP) protein family.</text>
</comment>
<keyword evidence="3" id="KW-0807">Transducer</keyword>
<keyword evidence="5" id="KW-1133">Transmembrane helix</keyword>
<dbReference type="Gene3D" id="1.10.287.950">
    <property type="entry name" value="Methyl-accepting chemotaxis protein"/>
    <property type="match status" value="1"/>
</dbReference>
<dbReference type="OrthoDB" id="9806477at2"/>
<dbReference type="InterPro" id="IPR051310">
    <property type="entry name" value="MCP_chemotaxis"/>
</dbReference>
<evidence type="ECO:0000313" key="8">
    <source>
        <dbReference type="Proteomes" id="UP000318141"/>
    </source>
</evidence>
<evidence type="ECO:0000313" key="7">
    <source>
        <dbReference type="EMBL" id="TWG88446.1"/>
    </source>
</evidence>
<dbReference type="InterPro" id="IPR004089">
    <property type="entry name" value="MCPsignal_dom"/>
</dbReference>
<dbReference type="PANTHER" id="PTHR43531">
    <property type="entry name" value="PROTEIN ICFG"/>
    <property type="match status" value="1"/>
</dbReference>
<evidence type="ECO:0000256" key="4">
    <source>
        <dbReference type="SAM" id="MobiDB-lite"/>
    </source>
</evidence>
<proteinExistence type="inferred from homology"/>
<evidence type="ECO:0000259" key="6">
    <source>
        <dbReference type="PROSITE" id="PS50111"/>
    </source>
</evidence>
<feature type="transmembrane region" description="Helical" evidence="5">
    <location>
        <begin position="36"/>
        <end position="55"/>
    </location>
</feature>
<sequence>MTASTLSAPMRAYHPPHSSATEPSLLDTIHRRGDKLAGAVIWLLWLASLLVGWRYGTAMTAVAVGLPAAALATLCLLALPARPGTRLVCAAIGMAMTALLIHQARGQTEYHFAVFVLLSILLAYRDWRPIVLAAGVAAAHHLSFNYLQQWGWGLICFTEPGLDRVLLHAVFVVVQTAVLAMLAWRMEADARAAGEMIALAQRIGHEPGRLTLAAPNPADAPSTELARSFQHTLGAVRDTLMQVRDAATAAAASCSDIQRGNTVLSERTTQQMAALDDIAVTMAELRRAVHDNADHAESAHALAITSREAVVNGGQTIGAMVRTMGEIRDASERIADIIGVIDGIAFQTNILALNAAVEAARAGEQGRGFAVVAGEVRTLAQRSASAAREIRDLISESVERTRAGAQLVDGAGDSMAELEQCVARLAGIVDRMASASGMQRGGIDQVDQSVGEIGEAVRSNAGHVAQTADGVRAQQQELARLAASVALFRLD</sequence>
<dbReference type="PANTHER" id="PTHR43531:SF14">
    <property type="entry name" value="METHYL-ACCEPTING CHEMOTAXIS PROTEIN I-RELATED"/>
    <property type="match status" value="1"/>
</dbReference>
<dbReference type="Proteomes" id="UP000318141">
    <property type="component" value="Unassembled WGS sequence"/>
</dbReference>
<evidence type="ECO:0000256" key="3">
    <source>
        <dbReference type="PROSITE-ProRule" id="PRU00284"/>
    </source>
</evidence>
<feature type="transmembrane region" description="Helical" evidence="5">
    <location>
        <begin position="130"/>
        <end position="147"/>
    </location>
</feature>
<dbReference type="SMART" id="SM00283">
    <property type="entry name" value="MA"/>
    <property type="match status" value="1"/>
</dbReference>
<dbReference type="PROSITE" id="PS50111">
    <property type="entry name" value="CHEMOTAXIS_TRANSDUC_2"/>
    <property type="match status" value="1"/>
</dbReference>
<dbReference type="GO" id="GO:0004888">
    <property type="term" value="F:transmembrane signaling receptor activity"/>
    <property type="evidence" value="ECO:0007669"/>
    <property type="project" value="TreeGrafter"/>
</dbReference>
<protein>
    <submittedName>
        <fullName evidence="7">Methyl-accepting chemotaxis protein</fullName>
    </submittedName>
</protein>
<accession>A0A562BT72</accession>
<name>A0A562BT72_9BURK</name>
<keyword evidence="5" id="KW-0812">Transmembrane</keyword>
<dbReference type="GO" id="GO:0005886">
    <property type="term" value="C:plasma membrane"/>
    <property type="evidence" value="ECO:0007669"/>
    <property type="project" value="TreeGrafter"/>
</dbReference>
<dbReference type="SUPFAM" id="SSF58104">
    <property type="entry name" value="Methyl-accepting chemotaxis protein (MCP) signaling domain"/>
    <property type="match status" value="1"/>
</dbReference>
<dbReference type="Pfam" id="PF00015">
    <property type="entry name" value="MCPsignal"/>
    <property type="match status" value="1"/>
</dbReference>
<keyword evidence="5" id="KW-0472">Membrane</keyword>
<evidence type="ECO:0000256" key="5">
    <source>
        <dbReference type="SAM" id="Phobius"/>
    </source>
</evidence>
<feature type="transmembrane region" description="Helical" evidence="5">
    <location>
        <begin position="87"/>
        <end position="104"/>
    </location>
</feature>
<feature type="region of interest" description="Disordered" evidence="4">
    <location>
        <begin position="1"/>
        <end position="21"/>
    </location>
</feature>
<comment type="caution">
    <text evidence="7">The sequence shown here is derived from an EMBL/GenBank/DDBJ whole genome shotgun (WGS) entry which is preliminary data.</text>
</comment>
<gene>
    <name evidence="7" type="ORF">L602_001200000390</name>
</gene>
<reference evidence="7 8" key="1">
    <citation type="submission" date="2019-07" db="EMBL/GenBank/DDBJ databases">
        <title>Genome sequencing of lignin-degrading bacterial isolates.</title>
        <authorList>
            <person name="Gladden J."/>
        </authorList>
    </citation>
    <scope>NUCLEOTIDE SEQUENCE [LARGE SCALE GENOMIC DNA]</scope>
    <source>
        <strain evidence="7 8">J11</strain>
    </source>
</reference>
<evidence type="ECO:0000256" key="1">
    <source>
        <dbReference type="ARBA" id="ARBA00022481"/>
    </source>
</evidence>
<feature type="transmembrane region" description="Helical" evidence="5">
    <location>
        <begin position="167"/>
        <end position="184"/>
    </location>
</feature>
<dbReference type="GO" id="GO:0007165">
    <property type="term" value="P:signal transduction"/>
    <property type="evidence" value="ECO:0007669"/>
    <property type="project" value="UniProtKB-KW"/>
</dbReference>
<evidence type="ECO:0000256" key="2">
    <source>
        <dbReference type="ARBA" id="ARBA00029447"/>
    </source>
</evidence>